<proteinExistence type="inferred from homology"/>
<comment type="similarity">
    <text evidence="2">Belongs to the centrin family.</text>
</comment>
<keyword evidence="6" id="KW-0677">Repeat</keyword>
<dbReference type="Proteomes" id="UP001162131">
    <property type="component" value="Unassembled WGS sequence"/>
</dbReference>
<dbReference type="FunFam" id="1.10.238.10:FF:000178">
    <property type="entry name" value="Calmodulin-2 A"/>
    <property type="match status" value="1"/>
</dbReference>
<dbReference type="Pfam" id="PF13499">
    <property type="entry name" value="EF-hand_7"/>
    <property type="match status" value="1"/>
</dbReference>
<dbReference type="InterPro" id="IPR002048">
    <property type="entry name" value="EF_hand_dom"/>
</dbReference>
<evidence type="ECO:0000256" key="2">
    <source>
        <dbReference type="ARBA" id="ARBA00005253"/>
    </source>
</evidence>
<reference evidence="12" key="1">
    <citation type="submission" date="2021-09" db="EMBL/GenBank/DDBJ databases">
        <authorList>
            <consortium name="AG Swart"/>
            <person name="Singh M."/>
            <person name="Singh A."/>
            <person name="Seah K."/>
            <person name="Emmerich C."/>
        </authorList>
    </citation>
    <scope>NUCLEOTIDE SEQUENCE</scope>
    <source>
        <strain evidence="12">ATCC30299</strain>
    </source>
</reference>
<protein>
    <recommendedName>
        <fullName evidence="3">Calmodulin</fullName>
    </recommendedName>
</protein>
<name>A0AAU9J5F2_9CILI</name>
<evidence type="ECO:0000313" key="13">
    <source>
        <dbReference type="Proteomes" id="UP001162131"/>
    </source>
</evidence>
<evidence type="ECO:0000256" key="7">
    <source>
        <dbReference type="ARBA" id="ARBA00022837"/>
    </source>
</evidence>
<dbReference type="SMART" id="SM00054">
    <property type="entry name" value="EFh"/>
    <property type="match status" value="3"/>
</dbReference>
<sequence length="154" mass="17393">MSVKLTAQEESDVKDVILIYGNTAAQTIPTNMLGPSLRALKLNPLESEIVDFITEFDRDGSGTLTYDQFVKIYSRKKVDSDTLDELLAAFRLLDREGEGNIPVPEFRYYICRMGERMNEADCDEMVKAADPENSGKVNIEKFAKFLLGIKDENK</sequence>
<organism evidence="12 13">
    <name type="scientific">Blepharisma stoltei</name>
    <dbReference type="NCBI Taxonomy" id="1481888"/>
    <lineage>
        <taxon>Eukaryota</taxon>
        <taxon>Sar</taxon>
        <taxon>Alveolata</taxon>
        <taxon>Ciliophora</taxon>
        <taxon>Postciliodesmatophora</taxon>
        <taxon>Heterotrichea</taxon>
        <taxon>Heterotrichida</taxon>
        <taxon>Blepharismidae</taxon>
        <taxon>Blepharisma</taxon>
    </lineage>
</organism>
<dbReference type="PANTHER" id="PTHR23048:SF0">
    <property type="entry name" value="CALMODULIN LIKE 3"/>
    <property type="match status" value="1"/>
</dbReference>
<accession>A0AAU9J5F2</accession>
<evidence type="ECO:0000256" key="1">
    <source>
        <dbReference type="ARBA" id="ARBA00004245"/>
    </source>
</evidence>
<evidence type="ECO:0000256" key="4">
    <source>
        <dbReference type="ARBA" id="ARBA00022490"/>
    </source>
</evidence>
<evidence type="ECO:0000256" key="10">
    <source>
        <dbReference type="ARBA" id="ARBA00025692"/>
    </source>
</evidence>
<dbReference type="Gene3D" id="1.10.238.10">
    <property type="entry name" value="EF-hand"/>
    <property type="match status" value="1"/>
</dbReference>
<dbReference type="PROSITE" id="PS50222">
    <property type="entry name" value="EF_HAND_2"/>
    <property type="match status" value="3"/>
</dbReference>
<gene>
    <name evidence="12" type="ORF">BSTOLATCC_MIC26345</name>
</gene>
<comment type="caution">
    <text evidence="12">The sequence shown here is derived from an EMBL/GenBank/DDBJ whole genome shotgun (WGS) entry which is preliminary data.</text>
</comment>
<keyword evidence="8" id="KW-0007">Acetylation</keyword>
<dbReference type="InterPro" id="IPR050230">
    <property type="entry name" value="CALM/Myosin/TropC-like"/>
</dbReference>
<feature type="domain" description="EF-hand" evidence="11">
    <location>
        <begin position="81"/>
        <end position="116"/>
    </location>
</feature>
<evidence type="ECO:0000256" key="6">
    <source>
        <dbReference type="ARBA" id="ARBA00022737"/>
    </source>
</evidence>
<dbReference type="GO" id="GO:0016460">
    <property type="term" value="C:myosin II complex"/>
    <property type="evidence" value="ECO:0007669"/>
    <property type="project" value="TreeGrafter"/>
</dbReference>
<evidence type="ECO:0000256" key="5">
    <source>
        <dbReference type="ARBA" id="ARBA00022723"/>
    </source>
</evidence>
<evidence type="ECO:0000259" key="11">
    <source>
        <dbReference type="PROSITE" id="PS50222"/>
    </source>
</evidence>
<keyword evidence="7" id="KW-0106">Calcium</keyword>
<keyword evidence="13" id="KW-1185">Reference proteome</keyword>
<dbReference type="PANTHER" id="PTHR23048">
    <property type="entry name" value="MYOSIN LIGHT CHAIN 1, 3"/>
    <property type="match status" value="1"/>
</dbReference>
<feature type="domain" description="EF-hand" evidence="11">
    <location>
        <begin position="44"/>
        <end position="79"/>
    </location>
</feature>
<comment type="subcellular location">
    <subcellularLocation>
        <location evidence="1">Cytoplasm</location>
        <location evidence="1">Cytoskeleton</location>
    </subcellularLocation>
</comment>
<dbReference type="SUPFAM" id="SSF47473">
    <property type="entry name" value="EF-hand"/>
    <property type="match status" value="1"/>
</dbReference>
<evidence type="ECO:0000313" key="12">
    <source>
        <dbReference type="EMBL" id="CAG9320430.1"/>
    </source>
</evidence>
<dbReference type="EMBL" id="CAJZBQ010000025">
    <property type="protein sequence ID" value="CAG9320430.1"/>
    <property type="molecule type" value="Genomic_DNA"/>
</dbReference>
<keyword evidence="5" id="KW-0479">Metal-binding</keyword>
<comment type="function">
    <text evidence="10">Plays a fundamental role in microtubule organizing center structure and function. Component of the infraciliary lattice (ICL) and the ciliary basal bodies.</text>
</comment>
<feature type="domain" description="EF-hand" evidence="11">
    <location>
        <begin position="117"/>
        <end position="152"/>
    </location>
</feature>
<keyword evidence="9" id="KW-0206">Cytoskeleton</keyword>
<evidence type="ECO:0000256" key="9">
    <source>
        <dbReference type="ARBA" id="ARBA00023212"/>
    </source>
</evidence>
<dbReference type="Pfam" id="PF13833">
    <property type="entry name" value="EF-hand_8"/>
    <property type="match status" value="1"/>
</dbReference>
<dbReference type="GO" id="GO:0005509">
    <property type="term" value="F:calcium ion binding"/>
    <property type="evidence" value="ECO:0007669"/>
    <property type="project" value="InterPro"/>
</dbReference>
<dbReference type="InterPro" id="IPR011992">
    <property type="entry name" value="EF-hand-dom_pair"/>
</dbReference>
<keyword evidence="4" id="KW-0963">Cytoplasm</keyword>
<dbReference type="CDD" id="cd00051">
    <property type="entry name" value="EFh"/>
    <property type="match status" value="1"/>
</dbReference>
<dbReference type="AlphaFoldDB" id="A0AAU9J5F2"/>
<evidence type="ECO:0000256" key="3">
    <source>
        <dbReference type="ARBA" id="ARBA00020786"/>
    </source>
</evidence>
<evidence type="ECO:0000256" key="8">
    <source>
        <dbReference type="ARBA" id="ARBA00022990"/>
    </source>
</evidence>